<protein>
    <submittedName>
        <fullName evidence="3">Uncharacterized protein LOC34620431</fullName>
    </submittedName>
</protein>
<reference evidence="3" key="1">
    <citation type="submission" date="2025-08" db="UniProtKB">
        <authorList>
            <consortium name="RefSeq"/>
        </authorList>
    </citation>
    <scope>IDENTIFICATION</scope>
</reference>
<sequence>MANPLRHTDLVTLQLKPQRNCELIQFMFSDITKVDVLVVDTVSTTVVPRSRNPHGQLIYIKRGGGSILNVGTNPMTTIINDAKNVPVHISYSVERTDEARIHVEDNTGTLVESPTKPVVRQPLRPADPLQQQRMQKKIMEHTGFRPENADFMFENGKGVGVELMGSSNPDGLLVEVHHAVGLTNVGDAPVTFLANLAQDGVVFYKLADGYNGSQRLIVNAVRGEQQALFSLLQEIEQCSADSSTKLSLKVFQLQQLAAIRGTSHLLLQQHSGFLQLIKDLTAAAAATTPAASEAANGELSPQQLHALRGGLSVSEACSSLRCFAAAAAAVDRMHLAALMQHVLRDAGQVNEFDAACVLYAIRKLHLDPRVDAEEHLEIIGKPPPNSPPASGSASQTGDATPRHKGKAHRSRGGSSGSTESSSSSVLNRLSLKLVKVCAWAVEQRAATASPKSLVCCLYEFGLLKLLPWRLLLVLQKRLRQKQQLRQLDGQGLSLLTLSLFHLQMCDSKLLARIGTVVQEHLGPPPPALLSRKKLQKLQSLPNASLCLLLHAIAKQEFREKGLILAERRGELPPCEISLAALGAAKAAAAGPETLAALLSQALHLRRGFTGQQLVNLLDGVALSGHVKENAETCLKLLEVYVQLGEVPSIACRASQLGRIAFTLLLEIPEVLSASPRSLQLFIEDNQRHFQEVEPQAWVMLPLTHMGGVLLTWPFLECALFREIRETLAQLLPNQQLNSSTWPDTCVDLLSEGCYCPLSGALLGASLLKTRQLHQMGILYCSIRRRDWIGADVAHRQQLLLRALQQTLEVSGWTYNESHASEGH</sequence>
<feature type="region of interest" description="Disordered" evidence="1">
    <location>
        <begin position="378"/>
        <end position="422"/>
    </location>
</feature>
<feature type="compositionally biased region" description="Basic residues" evidence="1">
    <location>
        <begin position="402"/>
        <end position="411"/>
    </location>
</feature>
<evidence type="ECO:0000313" key="2">
    <source>
        <dbReference type="Proteomes" id="UP000515125"/>
    </source>
</evidence>
<evidence type="ECO:0000313" key="3">
    <source>
        <dbReference type="RefSeq" id="XP_026193625.1"/>
    </source>
</evidence>
<name>A0A6P6S2W8_9EIME</name>
<dbReference type="OrthoDB" id="9985850at2759"/>
<keyword evidence="2" id="KW-1185">Reference proteome</keyword>
<accession>A0A6P6S2W8</accession>
<organism evidence="2 3">
    <name type="scientific">Cyclospora cayetanensis</name>
    <dbReference type="NCBI Taxonomy" id="88456"/>
    <lineage>
        <taxon>Eukaryota</taxon>
        <taxon>Sar</taxon>
        <taxon>Alveolata</taxon>
        <taxon>Apicomplexa</taxon>
        <taxon>Conoidasida</taxon>
        <taxon>Coccidia</taxon>
        <taxon>Eucoccidiorida</taxon>
        <taxon>Eimeriorina</taxon>
        <taxon>Eimeriidae</taxon>
        <taxon>Cyclospora</taxon>
    </lineage>
</organism>
<proteinExistence type="predicted"/>
<dbReference type="Proteomes" id="UP000515125">
    <property type="component" value="Unplaced"/>
</dbReference>
<dbReference type="GeneID" id="34620431"/>
<dbReference type="RefSeq" id="XP_026193625.1">
    <property type="nucleotide sequence ID" value="XM_026337840.1"/>
</dbReference>
<evidence type="ECO:0000256" key="1">
    <source>
        <dbReference type="SAM" id="MobiDB-lite"/>
    </source>
</evidence>
<dbReference type="AlphaFoldDB" id="A0A6P6S2W8"/>
<gene>
    <name evidence="3" type="primary">LOC34620431</name>
</gene>